<dbReference type="GO" id="GO:0015920">
    <property type="term" value="P:lipopolysaccharide transport"/>
    <property type="evidence" value="ECO:0007669"/>
    <property type="project" value="TreeGrafter"/>
</dbReference>
<keyword evidence="9" id="KW-0625">Polysaccharide transport</keyword>
<keyword evidence="7" id="KW-0972">Capsule biogenesis/degradation</keyword>
<gene>
    <name evidence="13" type="ORF">SAMN05421647_11075</name>
</gene>
<dbReference type="Proteomes" id="UP000186895">
    <property type="component" value="Unassembled WGS sequence"/>
</dbReference>
<evidence type="ECO:0000313" key="13">
    <source>
        <dbReference type="EMBL" id="SIQ87485.1"/>
    </source>
</evidence>
<evidence type="ECO:0000256" key="1">
    <source>
        <dbReference type="ARBA" id="ARBA00004651"/>
    </source>
</evidence>
<comment type="subcellular location">
    <subcellularLocation>
        <location evidence="11">Cell inner membrane</location>
        <topology evidence="11">Multi-pass membrane protein</topology>
    </subcellularLocation>
    <subcellularLocation>
        <location evidence="1">Cell membrane</location>
        <topology evidence="1">Multi-pass membrane protein</topology>
    </subcellularLocation>
</comment>
<reference evidence="13 14" key="1">
    <citation type="submission" date="2017-01" db="EMBL/GenBank/DDBJ databases">
        <authorList>
            <person name="Mah S.A."/>
            <person name="Swanson W.J."/>
            <person name="Moy G.W."/>
            <person name="Vacquier V.D."/>
        </authorList>
    </citation>
    <scope>NUCLEOTIDE SEQUENCE [LARGE SCALE GENOMIC DNA]</scope>
    <source>
        <strain evidence="13 14">DSM 7027</strain>
    </source>
</reference>
<evidence type="ECO:0000256" key="2">
    <source>
        <dbReference type="ARBA" id="ARBA00007783"/>
    </source>
</evidence>
<keyword evidence="6 11" id="KW-0812">Transmembrane</keyword>
<keyword evidence="14" id="KW-1185">Reference proteome</keyword>
<evidence type="ECO:0000313" key="14">
    <source>
        <dbReference type="Proteomes" id="UP000186895"/>
    </source>
</evidence>
<keyword evidence="8 11" id="KW-1133">Transmembrane helix</keyword>
<feature type="transmembrane region" description="Helical" evidence="11">
    <location>
        <begin position="226"/>
        <end position="247"/>
    </location>
</feature>
<name>A0A1N6WC09_9GAMM</name>
<dbReference type="GO" id="GO:0140359">
    <property type="term" value="F:ABC-type transporter activity"/>
    <property type="evidence" value="ECO:0007669"/>
    <property type="project" value="InterPro"/>
</dbReference>
<feature type="transmembrane region" description="Helical" evidence="11">
    <location>
        <begin position="151"/>
        <end position="168"/>
    </location>
</feature>
<dbReference type="AlphaFoldDB" id="A0A1N6WC09"/>
<keyword evidence="3 11" id="KW-0813">Transport</keyword>
<feature type="transmembrane region" description="Helical" evidence="11">
    <location>
        <begin position="63"/>
        <end position="84"/>
    </location>
</feature>
<accession>A0A1N6WC09</accession>
<evidence type="ECO:0000256" key="8">
    <source>
        <dbReference type="ARBA" id="ARBA00022989"/>
    </source>
</evidence>
<feature type="transmembrane region" description="Helical" evidence="11">
    <location>
        <begin position="180"/>
        <end position="198"/>
    </location>
</feature>
<dbReference type="eggNOG" id="COG1682">
    <property type="taxonomic scope" value="Bacteria"/>
</dbReference>
<dbReference type="GO" id="GO:0043190">
    <property type="term" value="C:ATP-binding cassette (ABC) transporter complex"/>
    <property type="evidence" value="ECO:0007669"/>
    <property type="project" value="InterPro"/>
</dbReference>
<evidence type="ECO:0000256" key="9">
    <source>
        <dbReference type="ARBA" id="ARBA00023047"/>
    </source>
</evidence>
<dbReference type="RefSeq" id="WP_076465264.1">
    <property type="nucleotide sequence ID" value="NZ_FTMN01000010.1"/>
</dbReference>
<feature type="transmembrane region" description="Helical" evidence="11">
    <location>
        <begin position="105"/>
        <end position="131"/>
    </location>
</feature>
<evidence type="ECO:0000256" key="7">
    <source>
        <dbReference type="ARBA" id="ARBA00022903"/>
    </source>
</evidence>
<keyword evidence="10 11" id="KW-0472">Membrane</keyword>
<dbReference type="InterPro" id="IPR013525">
    <property type="entry name" value="ABC2_TM"/>
</dbReference>
<evidence type="ECO:0000256" key="6">
    <source>
        <dbReference type="ARBA" id="ARBA00022692"/>
    </source>
</evidence>
<dbReference type="PROSITE" id="PS51012">
    <property type="entry name" value="ABC_TM2"/>
    <property type="match status" value="1"/>
</dbReference>
<keyword evidence="5" id="KW-0762">Sugar transport</keyword>
<evidence type="ECO:0000256" key="11">
    <source>
        <dbReference type="RuleBase" id="RU361157"/>
    </source>
</evidence>
<evidence type="ECO:0000256" key="4">
    <source>
        <dbReference type="ARBA" id="ARBA00022475"/>
    </source>
</evidence>
<dbReference type="InterPro" id="IPR047817">
    <property type="entry name" value="ABC2_TM_bact-type"/>
</dbReference>
<feature type="domain" description="ABC transmembrane type-2" evidence="12">
    <location>
        <begin position="23"/>
        <end position="250"/>
    </location>
</feature>
<dbReference type="Pfam" id="PF01061">
    <property type="entry name" value="ABC2_membrane"/>
    <property type="match status" value="1"/>
</dbReference>
<organism evidence="13 14">
    <name type="scientific">Marinobacterium stanieri</name>
    <dbReference type="NCBI Taxonomy" id="49186"/>
    <lineage>
        <taxon>Bacteria</taxon>
        <taxon>Pseudomonadati</taxon>
        <taxon>Pseudomonadota</taxon>
        <taxon>Gammaproteobacteria</taxon>
        <taxon>Oceanospirillales</taxon>
        <taxon>Oceanospirillaceae</taxon>
        <taxon>Marinobacterium</taxon>
    </lineage>
</organism>
<dbReference type="PANTHER" id="PTHR30413:SF10">
    <property type="entry name" value="CAPSULE POLYSACCHARIDE EXPORT INNER-MEMBRANE PROTEIN CTRC"/>
    <property type="match status" value="1"/>
</dbReference>
<evidence type="ECO:0000256" key="5">
    <source>
        <dbReference type="ARBA" id="ARBA00022597"/>
    </source>
</evidence>
<comment type="similarity">
    <text evidence="2 11">Belongs to the ABC-2 integral membrane protein family.</text>
</comment>
<dbReference type="InterPro" id="IPR000412">
    <property type="entry name" value="ABC_2_transport"/>
</dbReference>
<evidence type="ECO:0000256" key="3">
    <source>
        <dbReference type="ARBA" id="ARBA00022448"/>
    </source>
</evidence>
<evidence type="ECO:0000256" key="10">
    <source>
        <dbReference type="ARBA" id="ARBA00023136"/>
    </source>
</evidence>
<dbReference type="STRING" id="49186.SAMN05421647_11075"/>
<proteinExistence type="inferred from homology"/>
<dbReference type="GO" id="GO:0015774">
    <property type="term" value="P:polysaccharide transport"/>
    <property type="evidence" value="ECO:0007669"/>
    <property type="project" value="UniProtKB-KW"/>
</dbReference>
<sequence length="258" mass="29410">MTPALIINFARQDLKDRYAGSMLGGLWSFIMPLINILIFALIFSQIMGARLESFGAEFSKYGYSIYLISGILAWNAFSATVARVTHVFHDKRNLIGKVSIRLDLLPLYILLSETFIFAVSFAFFTGFLLLIGFPLSSWWLALPVLYLLQQLFAYSLGFLLAVFSVFIQDVKELTNVILQLWFWLTPIVYVVNIVPPGIHQLLMLNPMYHFIDAWRSIIIDHQMPDLLPLGVLSASGVAMLIAGLWLIRKLERDIRDFI</sequence>
<protein>
    <recommendedName>
        <fullName evidence="11">Transport permease protein</fullName>
    </recommendedName>
</protein>
<evidence type="ECO:0000259" key="12">
    <source>
        <dbReference type="PROSITE" id="PS51012"/>
    </source>
</evidence>
<dbReference type="PANTHER" id="PTHR30413">
    <property type="entry name" value="INNER MEMBRANE TRANSPORT PERMEASE"/>
    <property type="match status" value="1"/>
</dbReference>
<feature type="transmembrane region" description="Helical" evidence="11">
    <location>
        <begin position="21"/>
        <end position="43"/>
    </location>
</feature>
<dbReference type="EMBL" id="FTMN01000010">
    <property type="protein sequence ID" value="SIQ87485.1"/>
    <property type="molecule type" value="Genomic_DNA"/>
</dbReference>
<keyword evidence="4 11" id="KW-1003">Cell membrane</keyword>
<dbReference type="PRINTS" id="PR00164">
    <property type="entry name" value="ABC2TRNSPORT"/>
</dbReference>